<name>A0A8R7PFX5_TRIUA</name>
<evidence type="ECO:0000313" key="2">
    <source>
        <dbReference type="EnsemblPlants" id="TuG1812G0200003584.01.T07"/>
    </source>
</evidence>
<sequence length="140" mass="15355">MAPGAARSTPPPSPAPDPRREGSPLHRAASVATTSTRGSRASCLLCRLRVVVPPPGCGAHRSPSRHPPLRRQERCVLLTMLAHHAAQMSDPSRWTRYRCAFPYQRATGQEGSRMRLHPLKVEGILCPKKEHGKSTLGKKK</sequence>
<gene>
    <name evidence="2" type="primary">LOC125538428</name>
</gene>
<evidence type="ECO:0000256" key="1">
    <source>
        <dbReference type="SAM" id="MobiDB-lite"/>
    </source>
</evidence>
<dbReference type="AlphaFoldDB" id="A0A8R7PFX5"/>
<accession>A0A8R7PFX5</accession>
<dbReference type="Proteomes" id="UP000015106">
    <property type="component" value="Chromosome 2"/>
</dbReference>
<reference evidence="2" key="3">
    <citation type="submission" date="2022-06" db="UniProtKB">
        <authorList>
            <consortium name="EnsemblPlants"/>
        </authorList>
    </citation>
    <scope>IDENTIFICATION</scope>
</reference>
<keyword evidence="3" id="KW-1185">Reference proteome</keyword>
<feature type="region of interest" description="Disordered" evidence="1">
    <location>
        <begin position="1"/>
        <end position="39"/>
    </location>
</feature>
<organism evidence="2 3">
    <name type="scientific">Triticum urartu</name>
    <name type="common">Red wild einkorn</name>
    <name type="synonym">Crithodium urartu</name>
    <dbReference type="NCBI Taxonomy" id="4572"/>
    <lineage>
        <taxon>Eukaryota</taxon>
        <taxon>Viridiplantae</taxon>
        <taxon>Streptophyta</taxon>
        <taxon>Embryophyta</taxon>
        <taxon>Tracheophyta</taxon>
        <taxon>Spermatophyta</taxon>
        <taxon>Magnoliopsida</taxon>
        <taxon>Liliopsida</taxon>
        <taxon>Poales</taxon>
        <taxon>Poaceae</taxon>
        <taxon>BOP clade</taxon>
        <taxon>Pooideae</taxon>
        <taxon>Triticodae</taxon>
        <taxon>Triticeae</taxon>
        <taxon>Triticinae</taxon>
        <taxon>Triticum</taxon>
    </lineage>
</organism>
<reference evidence="3" key="1">
    <citation type="journal article" date="2013" name="Nature">
        <title>Draft genome of the wheat A-genome progenitor Triticum urartu.</title>
        <authorList>
            <person name="Ling H.Q."/>
            <person name="Zhao S."/>
            <person name="Liu D."/>
            <person name="Wang J."/>
            <person name="Sun H."/>
            <person name="Zhang C."/>
            <person name="Fan H."/>
            <person name="Li D."/>
            <person name="Dong L."/>
            <person name="Tao Y."/>
            <person name="Gao C."/>
            <person name="Wu H."/>
            <person name="Li Y."/>
            <person name="Cui Y."/>
            <person name="Guo X."/>
            <person name="Zheng S."/>
            <person name="Wang B."/>
            <person name="Yu K."/>
            <person name="Liang Q."/>
            <person name="Yang W."/>
            <person name="Lou X."/>
            <person name="Chen J."/>
            <person name="Feng M."/>
            <person name="Jian J."/>
            <person name="Zhang X."/>
            <person name="Luo G."/>
            <person name="Jiang Y."/>
            <person name="Liu J."/>
            <person name="Wang Z."/>
            <person name="Sha Y."/>
            <person name="Zhang B."/>
            <person name="Wu H."/>
            <person name="Tang D."/>
            <person name="Shen Q."/>
            <person name="Xue P."/>
            <person name="Zou S."/>
            <person name="Wang X."/>
            <person name="Liu X."/>
            <person name="Wang F."/>
            <person name="Yang Y."/>
            <person name="An X."/>
            <person name="Dong Z."/>
            <person name="Zhang K."/>
            <person name="Zhang X."/>
            <person name="Luo M.C."/>
            <person name="Dvorak J."/>
            <person name="Tong Y."/>
            <person name="Wang J."/>
            <person name="Yang H."/>
            <person name="Li Z."/>
            <person name="Wang D."/>
            <person name="Zhang A."/>
            <person name="Wang J."/>
        </authorList>
    </citation>
    <scope>NUCLEOTIDE SEQUENCE</scope>
    <source>
        <strain evidence="3">cv. G1812</strain>
    </source>
</reference>
<dbReference type="EnsemblPlants" id="TuG1812G0200003584.01.T07">
    <property type="protein sequence ID" value="TuG1812G0200003584.01.T07"/>
    <property type="gene ID" value="TuG1812G0200003584.01"/>
</dbReference>
<proteinExistence type="predicted"/>
<dbReference type="Gramene" id="TuG1812G0200003584.01.T07">
    <property type="protein sequence ID" value="TuG1812G0200003584.01.T07"/>
    <property type="gene ID" value="TuG1812G0200003584.01"/>
</dbReference>
<reference evidence="2" key="2">
    <citation type="submission" date="2018-03" db="EMBL/GenBank/DDBJ databases">
        <title>The Triticum urartu genome reveals the dynamic nature of wheat genome evolution.</title>
        <authorList>
            <person name="Ling H."/>
            <person name="Ma B."/>
            <person name="Shi X."/>
            <person name="Liu H."/>
            <person name="Dong L."/>
            <person name="Sun H."/>
            <person name="Cao Y."/>
            <person name="Gao Q."/>
            <person name="Zheng S."/>
            <person name="Li Y."/>
            <person name="Yu Y."/>
            <person name="Du H."/>
            <person name="Qi M."/>
            <person name="Li Y."/>
            <person name="Yu H."/>
            <person name="Cui Y."/>
            <person name="Wang N."/>
            <person name="Chen C."/>
            <person name="Wu H."/>
            <person name="Zhao Y."/>
            <person name="Zhang J."/>
            <person name="Li Y."/>
            <person name="Zhou W."/>
            <person name="Zhang B."/>
            <person name="Hu W."/>
            <person name="Eijk M."/>
            <person name="Tang J."/>
            <person name="Witsenboer H."/>
            <person name="Zhao S."/>
            <person name="Li Z."/>
            <person name="Zhang A."/>
            <person name="Wang D."/>
            <person name="Liang C."/>
        </authorList>
    </citation>
    <scope>NUCLEOTIDE SEQUENCE [LARGE SCALE GENOMIC DNA]</scope>
    <source>
        <strain evidence="2">cv. G1812</strain>
    </source>
</reference>
<protein>
    <submittedName>
        <fullName evidence="2">Uncharacterized protein</fullName>
    </submittedName>
</protein>
<evidence type="ECO:0000313" key="3">
    <source>
        <dbReference type="Proteomes" id="UP000015106"/>
    </source>
</evidence>